<comment type="caution">
    <text evidence="1">The sequence shown here is derived from an EMBL/GenBank/DDBJ whole genome shotgun (WGS) entry which is preliminary data.</text>
</comment>
<proteinExistence type="predicted"/>
<dbReference type="EMBL" id="JAGIZQ010000002">
    <property type="protein sequence ID" value="KAH6641239.1"/>
    <property type="molecule type" value="Genomic_DNA"/>
</dbReference>
<evidence type="ECO:0000313" key="2">
    <source>
        <dbReference type="Proteomes" id="UP000724584"/>
    </source>
</evidence>
<evidence type="ECO:0000313" key="1">
    <source>
        <dbReference type="EMBL" id="KAH6641239.1"/>
    </source>
</evidence>
<dbReference type="Proteomes" id="UP000724584">
    <property type="component" value="Unassembled WGS sequence"/>
</dbReference>
<name>A0ACB7PHF7_9PEZI</name>
<protein>
    <submittedName>
        <fullName evidence="1">Uncharacterized protein</fullName>
    </submittedName>
</protein>
<organism evidence="1 2">
    <name type="scientific">Chaetomium tenue</name>
    <dbReference type="NCBI Taxonomy" id="1854479"/>
    <lineage>
        <taxon>Eukaryota</taxon>
        <taxon>Fungi</taxon>
        <taxon>Dikarya</taxon>
        <taxon>Ascomycota</taxon>
        <taxon>Pezizomycotina</taxon>
        <taxon>Sordariomycetes</taxon>
        <taxon>Sordariomycetidae</taxon>
        <taxon>Sordariales</taxon>
        <taxon>Chaetomiaceae</taxon>
        <taxon>Chaetomium</taxon>
    </lineage>
</organism>
<sequence>MPEQPFLLLFVNRALSSEVLSLRSCEPRRGYKVRYTQTAEIRVSRGVHGWSGGLNDFHRHMVSKWTTGKLKGFNL</sequence>
<reference evidence="1 2" key="1">
    <citation type="journal article" date="2021" name="Nat. Commun.">
        <title>Genetic determinants of endophytism in the Arabidopsis root mycobiome.</title>
        <authorList>
            <person name="Mesny F."/>
            <person name="Miyauchi S."/>
            <person name="Thiergart T."/>
            <person name="Pickel B."/>
            <person name="Atanasova L."/>
            <person name="Karlsson M."/>
            <person name="Huettel B."/>
            <person name="Barry K.W."/>
            <person name="Haridas S."/>
            <person name="Chen C."/>
            <person name="Bauer D."/>
            <person name="Andreopoulos W."/>
            <person name="Pangilinan J."/>
            <person name="LaButti K."/>
            <person name="Riley R."/>
            <person name="Lipzen A."/>
            <person name="Clum A."/>
            <person name="Drula E."/>
            <person name="Henrissat B."/>
            <person name="Kohler A."/>
            <person name="Grigoriev I.V."/>
            <person name="Martin F.M."/>
            <person name="Hacquard S."/>
        </authorList>
    </citation>
    <scope>NUCLEOTIDE SEQUENCE [LARGE SCALE GENOMIC DNA]</scope>
    <source>
        <strain evidence="1 2">MPI-SDFR-AT-0079</strain>
    </source>
</reference>
<accession>A0ACB7PHF7</accession>
<keyword evidence="2" id="KW-1185">Reference proteome</keyword>
<gene>
    <name evidence="1" type="ORF">F5144DRAFT_562927</name>
</gene>